<gene>
    <name evidence="5" type="primary">LOC139084060</name>
</gene>
<dbReference type="Gene3D" id="2.40.10.10">
    <property type="entry name" value="Trypsin-like serine proteases"/>
    <property type="match status" value="2"/>
</dbReference>
<feature type="region of interest" description="Disordered" evidence="2">
    <location>
        <begin position="362"/>
        <end position="413"/>
    </location>
</feature>
<dbReference type="PROSITE" id="PS00134">
    <property type="entry name" value="TRYPSIN_HIS"/>
    <property type="match status" value="1"/>
</dbReference>
<dbReference type="RefSeq" id="XP_070480783.1">
    <property type="nucleotide sequence ID" value="XM_070624682.1"/>
</dbReference>
<feature type="region of interest" description="Disordered" evidence="2">
    <location>
        <begin position="1"/>
        <end position="93"/>
    </location>
</feature>
<dbReference type="PROSITE" id="PS50240">
    <property type="entry name" value="TRYPSIN_DOM"/>
    <property type="match status" value="1"/>
</dbReference>
<dbReference type="CDD" id="cd00190">
    <property type="entry name" value="Tryp_SPc"/>
    <property type="match status" value="1"/>
</dbReference>
<name>A0ABM4PUC4_EQUPR</name>
<dbReference type="PANTHER" id="PTHR24271">
    <property type="entry name" value="KALLIKREIN-RELATED"/>
    <property type="match status" value="1"/>
</dbReference>
<feature type="compositionally biased region" description="Pro residues" evidence="2">
    <location>
        <begin position="34"/>
        <end position="48"/>
    </location>
</feature>
<feature type="compositionally biased region" description="Pro residues" evidence="2">
    <location>
        <begin position="380"/>
        <end position="390"/>
    </location>
</feature>
<evidence type="ECO:0000313" key="4">
    <source>
        <dbReference type="Proteomes" id="UP001652662"/>
    </source>
</evidence>
<sequence>MRKLRHKNLTGARTDHFLEGLGWDGPTPSRHPRGPPPPRPAPREPLVPLPRITQAPEEAGKDAPDARGSLSRREGRPQLHNPARSGPAQSSMPGAAAPAVLLACTLALGSPAFAGHSRPLEVPGTLRGSIVGGREVAPHSRPYMASLQLDEKHICGAVLVRPRRVLTAAHCEVAWNLSDFRVVLGAHNLNTPEPTQQVFNITRAVPYPLYNAQQDIHDIQLLKLHTSACRFLRSPHAPAWPEPRFTPRVTVPRDGLGRDHGPRRPLGHAAGGHCGRPAPGHLQRVLERGPHAGHALRLHGHQGAPRRVHGRLGRPPLLPQPAAGRGVLLLHGVREPPLPGRLHPRVRLRVLDQGRAAALLTGRRGLPLNKGSPGGTAPPTVCPPGSPQLPSPCSAASHGSPAPWSISAPRLRP</sequence>
<feature type="compositionally biased region" description="Basic residues" evidence="2">
    <location>
        <begin position="296"/>
        <end position="312"/>
    </location>
</feature>
<dbReference type="InterPro" id="IPR009003">
    <property type="entry name" value="Peptidase_S1_PA"/>
</dbReference>
<feature type="compositionally biased region" description="Basic and acidic residues" evidence="2">
    <location>
        <begin position="58"/>
        <end position="77"/>
    </location>
</feature>
<dbReference type="InterPro" id="IPR001254">
    <property type="entry name" value="Trypsin_dom"/>
</dbReference>
<keyword evidence="1" id="KW-1015">Disulfide bond</keyword>
<accession>A0ABM4PUC4</accession>
<protein>
    <recommendedName>
        <fullName evidence="3">Peptidase S1 domain-containing protein</fullName>
    </recommendedName>
</protein>
<dbReference type="InterPro" id="IPR018114">
    <property type="entry name" value="TRYPSIN_HIS"/>
</dbReference>
<dbReference type="PANTHER" id="PTHR24271:SF55">
    <property type="entry name" value="SERINE PROTEASE 57"/>
    <property type="match status" value="1"/>
</dbReference>
<feature type="region of interest" description="Disordered" evidence="2">
    <location>
        <begin position="296"/>
        <end position="320"/>
    </location>
</feature>
<reference evidence="5" key="1">
    <citation type="submission" date="2025-08" db="UniProtKB">
        <authorList>
            <consortium name="RefSeq"/>
        </authorList>
    </citation>
    <scope>IDENTIFICATION</scope>
    <source>
        <tissue evidence="5">Blood</tissue>
    </source>
</reference>
<evidence type="ECO:0000313" key="5">
    <source>
        <dbReference type="RefSeq" id="XP_070480783.1"/>
    </source>
</evidence>
<feature type="region of interest" description="Disordered" evidence="2">
    <location>
        <begin position="254"/>
        <end position="280"/>
    </location>
</feature>
<dbReference type="SMART" id="SM00020">
    <property type="entry name" value="Tryp_SPc"/>
    <property type="match status" value="1"/>
</dbReference>
<keyword evidence="4" id="KW-1185">Reference proteome</keyword>
<evidence type="ECO:0000259" key="3">
    <source>
        <dbReference type="PROSITE" id="PS50240"/>
    </source>
</evidence>
<organism evidence="4 5">
    <name type="scientific">Equus przewalskii</name>
    <name type="common">Przewalski's horse</name>
    <name type="synonym">Equus caballus przewalskii</name>
    <dbReference type="NCBI Taxonomy" id="9798"/>
    <lineage>
        <taxon>Eukaryota</taxon>
        <taxon>Metazoa</taxon>
        <taxon>Chordata</taxon>
        <taxon>Craniata</taxon>
        <taxon>Vertebrata</taxon>
        <taxon>Euteleostomi</taxon>
        <taxon>Mammalia</taxon>
        <taxon>Eutheria</taxon>
        <taxon>Laurasiatheria</taxon>
        <taxon>Perissodactyla</taxon>
        <taxon>Equidae</taxon>
        <taxon>Equus</taxon>
    </lineage>
</organism>
<evidence type="ECO:0000256" key="1">
    <source>
        <dbReference type="ARBA" id="ARBA00023157"/>
    </source>
</evidence>
<dbReference type="Proteomes" id="UP001652662">
    <property type="component" value="Chromosome 6"/>
</dbReference>
<proteinExistence type="predicted"/>
<dbReference type="GeneID" id="139084060"/>
<feature type="domain" description="Peptidase S1" evidence="3">
    <location>
        <begin position="130"/>
        <end position="352"/>
    </location>
</feature>
<dbReference type="Pfam" id="PF00089">
    <property type="entry name" value="Trypsin"/>
    <property type="match status" value="1"/>
</dbReference>
<evidence type="ECO:0000256" key="2">
    <source>
        <dbReference type="SAM" id="MobiDB-lite"/>
    </source>
</evidence>
<dbReference type="InterPro" id="IPR043504">
    <property type="entry name" value="Peptidase_S1_PA_chymotrypsin"/>
</dbReference>
<dbReference type="SUPFAM" id="SSF50494">
    <property type="entry name" value="Trypsin-like serine proteases"/>
    <property type="match status" value="1"/>
</dbReference>